<evidence type="ECO:0000313" key="5">
    <source>
        <dbReference type="EMBL" id="ABJ83209.1"/>
    </source>
</evidence>
<dbReference type="InterPro" id="IPR050595">
    <property type="entry name" value="Bact_response_regulator"/>
</dbReference>
<dbReference type="OrthoDB" id="9801101at2"/>
<dbReference type="PROSITE" id="PS50110">
    <property type="entry name" value="RESPONSE_REGULATORY"/>
    <property type="match status" value="1"/>
</dbReference>
<proteinExistence type="predicted"/>
<name>Q025W0_SOLUE</name>
<reference evidence="5" key="1">
    <citation type="submission" date="2006-10" db="EMBL/GenBank/DDBJ databases">
        <title>Complete sequence of Solibacter usitatus Ellin6076.</title>
        <authorList>
            <consortium name="US DOE Joint Genome Institute"/>
            <person name="Copeland A."/>
            <person name="Lucas S."/>
            <person name="Lapidus A."/>
            <person name="Barry K."/>
            <person name="Detter J.C."/>
            <person name="Glavina del Rio T."/>
            <person name="Hammon N."/>
            <person name="Israni S."/>
            <person name="Dalin E."/>
            <person name="Tice H."/>
            <person name="Pitluck S."/>
            <person name="Thompson L.S."/>
            <person name="Brettin T."/>
            <person name="Bruce D."/>
            <person name="Han C."/>
            <person name="Tapia R."/>
            <person name="Gilna P."/>
            <person name="Schmutz J."/>
            <person name="Larimer F."/>
            <person name="Land M."/>
            <person name="Hauser L."/>
            <person name="Kyrpides N."/>
            <person name="Mikhailova N."/>
            <person name="Janssen P.H."/>
            <person name="Kuske C.R."/>
            <person name="Richardson P."/>
        </authorList>
    </citation>
    <scope>NUCLEOTIDE SEQUENCE</scope>
    <source>
        <strain evidence="5">Ellin6076</strain>
    </source>
</reference>
<evidence type="ECO:0000256" key="3">
    <source>
        <dbReference type="PROSITE-ProRule" id="PRU00169"/>
    </source>
</evidence>
<feature type="modified residue" description="4-aspartylphosphate" evidence="3">
    <location>
        <position position="59"/>
    </location>
</feature>
<dbReference type="InParanoid" id="Q025W0"/>
<evidence type="ECO:0000256" key="1">
    <source>
        <dbReference type="ARBA" id="ARBA00022553"/>
    </source>
</evidence>
<dbReference type="PANTHER" id="PTHR44591">
    <property type="entry name" value="STRESS RESPONSE REGULATOR PROTEIN 1"/>
    <property type="match status" value="1"/>
</dbReference>
<dbReference type="HOGENOM" id="CLU_000445_69_8_0"/>
<dbReference type="CDD" id="cd00156">
    <property type="entry name" value="REC"/>
    <property type="match status" value="1"/>
</dbReference>
<dbReference type="KEGG" id="sus:Acid_2219"/>
<gene>
    <name evidence="5" type="ordered locus">Acid_2219</name>
</gene>
<dbReference type="SMART" id="SM00448">
    <property type="entry name" value="REC"/>
    <property type="match status" value="1"/>
</dbReference>
<dbReference type="InterPro" id="IPR001789">
    <property type="entry name" value="Sig_transdc_resp-reg_receiver"/>
</dbReference>
<dbReference type="PANTHER" id="PTHR44591:SF14">
    <property type="entry name" value="PROTEIN PILG"/>
    <property type="match status" value="1"/>
</dbReference>
<sequence length="147" mass="16341">MKTPTSSTPYILLVDDNRDGLLVRRSLLEEVGYRVKMAINGEEGLKLFEAEKFDVVVTDYRMPQMDGAELIQKIRILDPQARVILLSGFVEPLGLTEQNTGADAVITKSSNEPAHLVRSVKRLVNRALRKPPASQKSAISRIQAIGR</sequence>
<dbReference type="GO" id="GO:0000160">
    <property type="term" value="P:phosphorelay signal transduction system"/>
    <property type="evidence" value="ECO:0007669"/>
    <property type="project" value="UniProtKB-KW"/>
</dbReference>
<accession>Q025W0</accession>
<organism evidence="5">
    <name type="scientific">Solibacter usitatus (strain Ellin6076)</name>
    <dbReference type="NCBI Taxonomy" id="234267"/>
    <lineage>
        <taxon>Bacteria</taxon>
        <taxon>Pseudomonadati</taxon>
        <taxon>Acidobacteriota</taxon>
        <taxon>Terriglobia</taxon>
        <taxon>Bryobacterales</taxon>
        <taxon>Solibacteraceae</taxon>
        <taxon>Candidatus Solibacter</taxon>
    </lineage>
</organism>
<dbReference type="Pfam" id="PF00072">
    <property type="entry name" value="Response_reg"/>
    <property type="match status" value="1"/>
</dbReference>
<keyword evidence="1 3" id="KW-0597">Phosphoprotein</keyword>
<dbReference type="EMBL" id="CP000473">
    <property type="protein sequence ID" value="ABJ83209.1"/>
    <property type="molecule type" value="Genomic_DNA"/>
</dbReference>
<evidence type="ECO:0000256" key="2">
    <source>
        <dbReference type="ARBA" id="ARBA00023012"/>
    </source>
</evidence>
<dbReference type="SUPFAM" id="SSF52172">
    <property type="entry name" value="CheY-like"/>
    <property type="match status" value="1"/>
</dbReference>
<dbReference type="AlphaFoldDB" id="Q025W0"/>
<dbReference type="eggNOG" id="COG0784">
    <property type="taxonomic scope" value="Bacteria"/>
</dbReference>
<dbReference type="InterPro" id="IPR011006">
    <property type="entry name" value="CheY-like_superfamily"/>
</dbReference>
<evidence type="ECO:0000259" key="4">
    <source>
        <dbReference type="PROSITE" id="PS50110"/>
    </source>
</evidence>
<keyword evidence="2" id="KW-0902">Two-component regulatory system</keyword>
<protein>
    <submittedName>
        <fullName evidence="5">Response regulator receiver protein</fullName>
    </submittedName>
</protein>
<dbReference type="Gene3D" id="3.40.50.2300">
    <property type="match status" value="1"/>
</dbReference>
<dbReference type="STRING" id="234267.Acid_2219"/>
<feature type="domain" description="Response regulatory" evidence="4">
    <location>
        <begin position="10"/>
        <end position="123"/>
    </location>
</feature>